<dbReference type="InterPro" id="IPR018152">
    <property type="entry name" value="SOD_Cu/Zn_BS"/>
</dbReference>
<comment type="catalytic activity">
    <reaction evidence="2">
        <text>2 superoxide + 2 H(+) = H2O2 + O2</text>
        <dbReference type="Rhea" id="RHEA:20696"/>
        <dbReference type="ChEBI" id="CHEBI:15378"/>
        <dbReference type="ChEBI" id="CHEBI:15379"/>
        <dbReference type="ChEBI" id="CHEBI:16240"/>
        <dbReference type="ChEBI" id="CHEBI:18421"/>
        <dbReference type="EC" id="1.15.1.1"/>
    </reaction>
</comment>
<dbReference type="AlphaFoldDB" id="A0A931J3Q7"/>
<evidence type="ECO:0000259" key="4">
    <source>
        <dbReference type="Pfam" id="PF00080"/>
    </source>
</evidence>
<organism evidence="5 6">
    <name type="scientific">Inhella proteolytica</name>
    <dbReference type="NCBI Taxonomy" id="2795029"/>
    <lineage>
        <taxon>Bacteria</taxon>
        <taxon>Pseudomonadati</taxon>
        <taxon>Pseudomonadota</taxon>
        <taxon>Betaproteobacteria</taxon>
        <taxon>Burkholderiales</taxon>
        <taxon>Sphaerotilaceae</taxon>
        <taxon>Inhella</taxon>
    </lineage>
</organism>
<dbReference type="Proteomes" id="UP000613266">
    <property type="component" value="Unassembled WGS sequence"/>
</dbReference>
<protein>
    <recommendedName>
        <fullName evidence="2">Superoxide dismutase [Cu-Zn]</fullName>
        <ecNumber evidence="2">1.15.1.1</ecNumber>
    </recommendedName>
</protein>
<keyword evidence="2" id="KW-0479">Metal-binding</keyword>
<gene>
    <name evidence="5" type="ORF">I7X39_01705</name>
</gene>
<dbReference type="GO" id="GO:0005507">
    <property type="term" value="F:copper ion binding"/>
    <property type="evidence" value="ECO:0007669"/>
    <property type="project" value="InterPro"/>
</dbReference>
<dbReference type="InterPro" id="IPR001424">
    <property type="entry name" value="SOD_Cu_Zn_dom"/>
</dbReference>
<dbReference type="InterPro" id="IPR036423">
    <property type="entry name" value="SOD-like_Cu/Zn_dom_sf"/>
</dbReference>
<reference evidence="5" key="1">
    <citation type="submission" date="2020-12" db="EMBL/GenBank/DDBJ databases">
        <title>The genome sequence of Inhella sp. 1Y17.</title>
        <authorList>
            <person name="Liu Y."/>
        </authorList>
    </citation>
    <scope>NUCLEOTIDE SEQUENCE</scope>
    <source>
        <strain evidence="5">1Y17</strain>
    </source>
</reference>
<dbReference type="PANTHER" id="PTHR10003">
    <property type="entry name" value="SUPEROXIDE DISMUTASE CU-ZN -RELATED"/>
    <property type="match status" value="1"/>
</dbReference>
<dbReference type="SUPFAM" id="SSF49329">
    <property type="entry name" value="Cu,Zn superoxide dismutase-like"/>
    <property type="match status" value="1"/>
</dbReference>
<evidence type="ECO:0000313" key="6">
    <source>
        <dbReference type="Proteomes" id="UP000613266"/>
    </source>
</evidence>
<name>A0A931J3Q7_9BURK</name>
<evidence type="ECO:0000256" key="3">
    <source>
        <dbReference type="SAM" id="MobiDB-lite"/>
    </source>
</evidence>
<dbReference type="GO" id="GO:0004784">
    <property type="term" value="F:superoxide dismutase activity"/>
    <property type="evidence" value="ECO:0007669"/>
    <property type="project" value="UniProtKB-EC"/>
</dbReference>
<dbReference type="Pfam" id="PF00080">
    <property type="entry name" value="Sod_Cu"/>
    <property type="match status" value="1"/>
</dbReference>
<dbReference type="Gene3D" id="2.60.40.200">
    <property type="entry name" value="Superoxide dismutase, copper/zinc binding domain"/>
    <property type="match status" value="1"/>
</dbReference>
<dbReference type="EMBL" id="JAEDAK010000001">
    <property type="protein sequence ID" value="MBH9575610.1"/>
    <property type="molecule type" value="Genomic_DNA"/>
</dbReference>
<feature type="region of interest" description="Disordered" evidence="3">
    <location>
        <begin position="60"/>
        <end position="82"/>
    </location>
</feature>
<comment type="cofactor">
    <cofactor evidence="2">
        <name>Zn(2+)</name>
        <dbReference type="ChEBI" id="CHEBI:29105"/>
    </cofactor>
    <text evidence="2">Binds 1 zinc ion per subunit.</text>
</comment>
<dbReference type="PRINTS" id="PR00068">
    <property type="entry name" value="CUZNDISMTASE"/>
</dbReference>
<comment type="similarity">
    <text evidence="1 2">Belongs to the Cu-Zn superoxide dismutase family.</text>
</comment>
<dbReference type="EC" id="1.15.1.1" evidence="2"/>
<keyword evidence="2" id="KW-0186">Copper</keyword>
<proteinExistence type="inferred from homology"/>
<evidence type="ECO:0000256" key="1">
    <source>
        <dbReference type="ARBA" id="ARBA00010457"/>
    </source>
</evidence>
<evidence type="ECO:0000256" key="2">
    <source>
        <dbReference type="RuleBase" id="RU000393"/>
    </source>
</evidence>
<comment type="caution">
    <text evidence="5">The sequence shown here is derived from an EMBL/GenBank/DDBJ whole genome shotgun (WGS) entry which is preliminary data.</text>
</comment>
<keyword evidence="2" id="KW-0862">Zinc</keyword>
<sequence>MSGMAMASLSPAAAGGATGLVMFHAKGEDLMVHVKASGFAPGSMHGFHVHDKGNCASPDFSSAGGHFNPGAHPHGPQDAARHAGDMPNLQADAQGKVDQKFVLKGAKLQGETGLVGRAVIVHADADDFKTQPTGNSGARMACGVIAAH</sequence>
<comment type="function">
    <text evidence="2">Destroys radicals which are normally produced within the cells and which are toxic to biological systems.</text>
</comment>
<dbReference type="CDD" id="cd00305">
    <property type="entry name" value="Cu-Zn_Superoxide_Dismutase"/>
    <property type="match status" value="1"/>
</dbReference>
<dbReference type="PROSITE" id="PS00332">
    <property type="entry name" value="SOD_CU_ZN_2"/>
    <property type="match status" value="1"/>
</dbReference>
<evidence type="ECO:0000313" key="5">
    <source>
        <dbReference type="EMBL" id="MBH9575610.1"/>
    </source>
</evidence>
<comment type="cofactor">
    <cofactor evidence="2">
        <name>Cu cation</name>
        <dbReference type="ChEBI" id="CHEBI:23378"/>
    </cofactor>
    <text evidence="2">Binds 1 copper ion per subunit.</text>
</comment>
<accession>A0A931J3Q7</accession>
<keyword evidence="2" id="KW-0560">Oxidoreductase</keyword>
<feature type="domain" description="Superoxide dismutase copper/zinc binding" evidence="4">
    <location>
        <begin position="18"/>
        <end position="145"/>
    </location>
</feature>
<dbReference type="InterPro" id="IPR024134">
    <property type="entry name" value="SOD_Cu/Zn_/chaperone"/>
</dbReference>
<keyword evidence="6" id="KW-1185">Reference proteome</keyword>